<proteinExistence type="predicted"/>
<feature type="compositionally biased region" description="Gly residues" evidence="1">
    <location>
        <begin position="577"/>
        <end position="586"/>
    </location>
</feature>
<protein>
    <submittedName>
        <fullName evidence="2">Uncharacterized protein</fullName>
    </submittedName>
</protein>
<sequence>SYRGAAAAAAAATAALEEAATTAAIAAAAAARQDAVAAAVGLLSELRERYFQPVAPSSFRSSFSSASSTSSAAAQCRADRDREISPTRNRTSAILPDAVNGVEGAAAAPESESGRNDCGSGSVGAAGVGAGSVVSELEAALGVRLRDPEPERVAAALEAFLSRHQLLLAGAGAGLLECDASPLRPRGAGSSPSRQQRPMDASYQPPSPGASPATTGAGVGWLRPVVSELACLEGCLLVALLDRRVGAGRSSGGGRSASCGGASDGASSGGGGSSSCGSGGCYGREARGQVAQLVRAVISERKHLMQRIREMHSVGSQQQTAQAASHVPVSAPPATFPLYTPGSGNNRRLVSSASPATSAAAPPPPSHRSGPSSDRSAGNGGFRAALASHGSVIAGTGPVPGTSWTSPGEATEPLRFNAGPYGSSSYNGGGGGEQEATGTPRSSGTRRVTAEQPRSFARRSTDTEFVMGSPAAAGTVYGADGGGNPVTVGTAECMLPPLPNPYGGPQVPGPGGSPLQAPDMDELMDVLQALDDASLRRSRCAAALPQSRRQAAWTAWDGPGAAGGDTSSVAGQLLSRRGGGGGGGNALGTPPKAPNRVSGGGASPGEGYGGSGYDAATAAASSGRSMGRTVSWSGPGAGGGGSSKAARVNSAEPGEGSGGKKSSPYRGRGAR</sequence>
<feature type="compositionally biased region" description="Low complexity" evidence="1">
    <location>
        <begin position="256"/>
        <end position="266"/>
    </location>
</feature>
<comment type="caution">
    <text evidence="2">The sequence shown here is derived from an EMBL/GenBank/DDBJ whole genome shotgun (WGS) entry which is preliminary data.</text>
</comment>
<feature type="region of interest" description="Disordered" evidence="1">
    <location>
        <begin position="311"/>
        <end position="461"/>
    </location>
</feature>
<feature type="non-terminal residue" evidence="2">
    <location>
        <position position="671"/>
    </location>
</feature>
<feature type="compositionally biased region" description="Low complexity" evidence="1">
    <location>
        <begin position="367"/>
        <end position="377"/>
    </location>
</feature>
<evidence type="ECO:0000256" key="1">
    <source>
        <dbReference type="SAM" id="MobiDB-lite"/>
    </source>
</evidence>
<feature type="compositionally biased region" description="Gly residues" evidence="1">
    <location>
        <begin position="267"/>
        <end position="278"/>
    </location>
</feature>
<feature type="region of interest" description="Disordered" evidence="1">
    <location>
        <begin position="555"/>
        <end position="671"/>
    </location>
</feature>
<feature type="compositionally biased region" description="Polar residues" evidence="1">
    <location>
        <begin position="619"/>
        <end position="632"/>
    </location>
</feature>
<evidence type="ECO:0000313" key="3">
    <source>
        <dbReference type="Proteomes" id="UP000722791"/>
    </source>
</evidence>
<reference evidence="2" key="1">
    <citation type="journal article" date="2021" name="Proc. Natl. Acad. Sci. U.S.A.">
        <title>Three genomes in the algal genus Volvox reveal the fate of a haploid sex-determining region after a transition to homothallism.</title>
        <authorList>
            <person name="Yamamoto K."/>
            <person name="Hamaji T."/>
            <person name="Kawai-Toyooka H."/>
            <person name="Matsuzaki R."/>
            <person name="Takahashi F."/>
            <person name="Nishimura Y."/>
            <person name="Kawachi M."/>
            <person name="Noguchi H."/>
            <person name="Minakuchi Y."/>
            <person name="Umen J.G."/>
            <person name="Toyoda A."/>
            <person name="Nozaki H."/>
        </authorList>
    </citation>
    <scope>NUCLEOTIDE SEQUENCE</scope>
    <source>
        <strain evidence="2">NIES-3785</strain>
    </source>
</reference>
<dbReference type="EMBL" id="BNCQ01000021">
    <property type="protein sequence ID" value="GIM06565.1"/>
    <property type="molecule type" value="Genomic_DNA"/>
</dbReference>
<gene>
    <name evidence="2" type="ORF">Vretimale_10836</name>
</gene>
<feature type="compositionally biased region" description="Low complexity" evidence="1">
    <location>
        <begin position="351"/>
        <end position="360"/>
    </location>
</feature>
<feature type="compositionally biased region" description="Low complexity" evidence="1">
    <location>
        <begin position="417"/>
        <end position="426"/>
    </location>
</feature>
<feature type="compositionally biased region" description="Gly residues" evidence="1">
    <location>
        <begin position="598"/>
        <end position="612"/>
    </location>
</feature>
<dbReference type="AlphaFoldDB" id="A0A8J4LR59"/>
<name>A0A8J4LR59_9CHLO</name>
<feature type="region of interest" description="Disordered" evidence="1">
    <location>
        <begin position="70"/>
        <end position="120"/>
    </location>
</feature>
<evidence type="ECO:0000313" key="2">
    <source>
        <dbReference type="EMBL" id="GIM06565.1"/>
    </source>
</evidence>
<organism evidence="2 3">
    <name type="scientific">Volvox reticuliferus</name>
    <dbReference type="NCBI Taxonomy" id="1737510"/>
    <lineage>
        <taxon>Eukaryota</taxon>
        <taxon>Viridiplantae</taxon>
        <taxon>Chlorophyta</taxon>
        <taxon>core chlorophytes</taxon>
        <taxon>Chlorophyceae</taxon>
        <taxon>CS clade</taxon>
        <taxon>Chlamydomonadales</taxon>
        <taxon>Volvocaceae</taxon>
        <taxon>Volvox</taxon>
    </lineage>
</organism>
<accession>A0A8J4LR59</accession>
<dbReference type="Proteomes" id="UP000722791">
    <property type="component" value="Unassembled WGS sequence"/>
</dbReference>
<feature type="compositionally biased region" description="Low complexity" evidence="1">
    <location>
        <begin position="643"/>
        <end position="664"/>
    </location>
</feature>
<feature type="region of interest" description="Disordered" evidence="1">
    <location>
        <begin position="249"/>
        <end position="278"/>
    </location>
</feature>
<feature type="region of interest" description="Disordered" evidence="1">
    <location>
        <begin position="182"/>
        <end position="215"/>
    </location>
</feature>